<dbReference type="AlphaFoldDB" id="A0A6A3RIS7"/>
<dbReference type="EMBL" id="QXFZ01001078">
    <property type="protein sequence ID" value="KAE9097503.1"/>
    <property type="molecule type" value="Genomic_DNA"/>
</dbReference>
<dbReference type="Proteomes" id="UP000441208">
    <property type="component" value="Unassembled WGS sequence"/>
</dbReference>
<feature type="compositionally biased region" description="Basic and acidic residues" evidence="1">
    <location>
        <begin position="185"/>
        <end position="201"/>
    </location>
</feature>
<sequence>MAPATRKNDHDAPAADGERQAELEAQLAQLRAEIVALQATSRAPRPPPTEPKPRVPSGLPKFKGKRDEDEPASGWFLFWASRTPAEEQTWGQFTTDALAHFETSSYQAVLRQKLRQLRQTGDIEEYNGKYSSLIFRVENMSEVDQVSYYCDGLKRATQAYVKLFNAMTLSEAMDQASKYEMSHFGGDRRPDREKPEREQRFRGPPRSNAFQSKKPFSKRSYKPGHYAPVEQTKNDPVCYHCNKPGQARLQQAEERAGKRPATPVEEGPDVESTYEEGLTVNEATLNLLCENPLVYDRAPLFAVNGNIEQREKKIGAKVLLDCGDTTVYVSRVFVKKHELKTHVYTDRTIKVKLGNNKIGEAVLELAKITVRLDDAPNYQCVAVVFDIPDEFDCVLGMPFFRGCTTRDRLETSMLQEWRISWNLRSTNFDSQREVQPDYRFRVSPSCDQRKLVYYKP</sequence>
<feature type="region of interest" description="Disordered" evidence="1">
    <location>
        <begin position="36"/>
        <end position="69"/>
    </location>
</feature>
<evidence type="ECO:0000256" key="1">
    <source>
        <dbReference type="SAM" id="MobiDB-lite"/>
    </source>
</evidence>
<feature type="domain" description="Ty3 transposon capsid-like protein" evidence="2">
    <location>
        <begin position="70"/>
        <end position="181"/>
    </location>
</feature>
<organism evidence="3 4">
    <name type="scientific">Phytophthora fragariae</name>
    <dbReference type="NCBI Taxonomy" id="53985"/>
    <lineage>
        <taxon>Eukaryota</taxon>
        <taxon>Sar</taxon>
        <taxon>Stramenopiles</taxon>
        <taxon>Oomycota</taxon>
        <taxon>Peronosporomycetes</taxon>
        <taxon>Peronosporales</taxon>
        <taxon>Peronosporaceae</taxon>
        <taxon>Phytophthora</taxon>
    </lineage>
</organism>
<evidence type="ECO:0000313" key="3">
    <source>
        <dbReference type="EMBL" id="KAE9097503.1"/>
    </source>
</evidence>
<reference evidence="3 4" key="1">
    <citation type="submission" date="2018-08" db="EMBL/GenBank/DDBJ databases">
        <title>Genomic investigation of the strawberry pathogen Phytophthora fragariae indicates pathogenicity is determined by transcriptional variation in three key races.</title>
        <authorList>
            <person name="Adams T.M."/>
            <person name="Armitage A.D."/>
            <person name="Sobczyk M.K."/>
            <person name="Bates H.J."/>
            <person name="Dunwell J.M."/>
            <person name="Nellist C.F."/>
            <person name="Harrison R.J."/>
        </authorList>
    </citation>
    <scope>NUCLEOTIDE SEQUENCE [LARGE SCALE GENOMIC DNA]</scope>
    <source>
        <strain evidence="3 4">NOV-71</strain>
    </source>
</reference>
<evidence type="ECO:0000313" key="4">
    <source>
        <dbReference type="Proteomes" id="UP000441208"/>
    </source>
</evidence>
<dbReference type="InterPro" id="IPR021109">
    <property type="entry name" value="Peptidase_aspartic_dom_sf"/>
</dbReference>
<evidence type="ECO:0000259" key="2">
    <source>
        <dbReference type="Pfam" id="PF19259"/>
    </source>
</evidence>
<feature type="region of interest" description="Disordered" evidence="1">
    <location>
        <begin position="181"/>
        <end position="229"/>
    </location>
</feature>
<feature type="region of interest" description="Disordered" evidence="1">
    <location>
        <begin position="1"/>
        <end position="21"/>
    </location>
</feature>
<proteinExistence type="predicted"/>
<dbReference type="CDD" id="cd00303">
    <property type="entry name" value="retropepsin_like"/>
    <property type="match status" value="1"/>
</dbReference>
<dbReference type="InterPro" id="IPR045358">
    <property type="entry name" value="Ty3_capsid"/>
</dbReference>
<accession>A0A6A3RIS7</accession>
<feature type="region of interest" description="Disordered" evidence="1">
    <location>
        <begin position="249"/>
        <end position="272"/>
    </location>
</feature>
<protein>
    <recommendedName>
        <fullName evidence="2">Ty3 transposon capsid-like protein domain-containing protein</fullName>
    </recommendedName>
</protein>
<dbReference type="Gene3D" id="2.40.70.10">
    <property type="entry name" value="Acid Proteases"/>
    <property type="match status" value="1"/>
</dbReference>
<dbReference type="Pfam" id="PF19259">
    <property type="entry name" value="Ty3_capsid"/>
    <property type="match status" value="1"/>
</dbReference>
<name>A0A6A3RIS7_9STRA</name>
<gene>
    <name evidence="3" type="ORF">PF007_g16592</name>
</gene>
<comment type="caution">
    <text evidence="3">The sequence shown here is derived from an EMBL/GenBank/DDBJ whole genome shotgun (WGS) entry which is preliminary data.</text>
</comment>